<dbReference type="EMBL" id="RWGY01000007">
    <property type="protein sequence ID" value="TVU41781.1"/>
    <property type="molecule type" value="Genomic_DNA"/>
</dbReference>
<feature type="compositionally biased region" description="Polar residues" evidence="1">
    <location>
        <begin position="292"/>
        <end position="309"/>
    </location>
</feature>
<reference evidence="2 3" key="1">
    <citation type="journal article" date="2019" name="Sci. Rep.">
        <title>A high-quality genome of Eragrostis curvula grass provides insights into Poaceae evolution and supports new strategies to enhance forage quality.</title>
        <authorList>
            <person name="Carballo J."/>
            <person name="Santos B.A.C.M."/>
            <person name="Zappacosta D."/>
            <person name="Garbus I."/>
            <person name="Selva J.P."/>
            <person name="Gallo C.A."/>
            <person name="Diaz A."/>
            <person name="Albertini E."/>
            <person name="Caccamo M."/>
            <person name="Echenique V."/>
        </authorList>
    </citation>
    <scope>NUCLEOTIDE SEQUENCE [LARGE SCALE GENOMIC DNA]</scope>
    <source>
        <strain evidence="3">cv. Victoria</strain>
        <tissue evidence="2">Leaf</tissue>
    </source>
</reference>
<dbReference type="PANTHER" id="PTHR35545">
    <property type="entry name" value="F-BOX DOMAIN-CONTAINING PROTEIN"/>
    <property type="match status" value="1"/>
</dbReference>
<feature type="region of interest" description="Disordered" evidence="1">
    <location>
        <begin position="291"/>
        <end position="312"/>
    </location>
</feature>
<feature type="non-terminal residue" evidence="2">
    <location>
        <position position="1"/>
    </location>
</feature>
<keyword evidence="3" id="KW-1185">Reference proteome</keyword>
<organism evidence="2 3">
    <name type="scientific">Eragrostis curvula</name>
    <name type="common">weeping love grass</name>
    <dbReference type="NCBI Taxonomy" id="38414"/>
    <lineage>
        <taxon>Eukaryota</taxon>
        <taxon>Viridiplantae</taxon>
        <taxon>Streptophyta</taxon>
        <taxon>Embryophyta</taxon>
        <taxon>Tracheophyta</taxon>
        <taxon>Spermatophyta</taxon>
        <taxon>Magnoliopsida</taxon>
        <taxon>Liliopsida</taxon>
        <taxon>Poales</taxon>
        <taxon>Poaceae</taxon>
        <taxon>PACMAD clade</taxon>
        <taxon>Chloridoideae</taxon>
        <taxon>Eragrostideae</taxon>
        <taxon>Eragrostidinae</taxon>
        <taxon>Eragrostis</taxon>
    </lineage>
</organism>
<comment type="caution">
    <text evidence="2">The sequence shown here is derived from an EMBL/GenBank/DDBJ whole genome shotgun (WGS) entry which is preliminary data.</text>
</comment>
<evidence type="ECO:0008006" key="4">
    <source>
        <dbReference type="Google" id="ProtNLM"/>
    </source>
</evidence>
<proteinExistence type="predicted"/>
<accession>A0A5J9W1F0</accession>
<name>A0A5J9W1F0_9POAL</name>
<evidence type="ECO:0000313" key="3">
    <source>
        <dbReference type="Proteomes" id="UP000324897"/>
    </source>
</evidence>
<evidence type="ECO:0000256" key="1">
    <source>
        <dbReference type="SAM" id="MobiDB-lite"/>
    </source>
</evidence>
<dbReference type="Gramene" id="TVU41781">
    <property type="protein sequence ID" value="TVU41781"/>
    <property type="gene ID" value="EJB05_15329"/>
</dbReference>
<protein>
    <recommendedName>
        <fullName evidence="4">FBD domain-containing protein</fullName>
    </recommendedName>
</protein>
<evidence type="ECO:0000313" key="2">
    <source>
        <dbReference type="EMBL" id="TVU41781.1"/>
    </source>
</evidence>
<gene>
    <name evidence="2" type="ORF">EJB05_15329</name>
</gene>
<sequence>MAIVGHTKYEFPWRLFSGDRRSSLTSLCLNSCKFSVPRDFRGFSSLTKLFLVMMRMTLKETANSPHELPKPTEFTPDGHFVKPKALAIFSKLRVLILSIGTKPSESDDLLWIAMFLAAAPYLTTLQSSVRYLSCYESRDGVVWDDFNFQHDNLKELEMYNFKGRENEISFAKPLLCTTSRQLEGCCVSFHHAKFELQVSLGDSEIKKTNLNKGISPNGNNCRLKPLQVSGFPRTGKDPEERLDPAQRSHRAGRLFLLSDEKKESEPVVLLPVKSTNPLFTALFVGRQDSRVTDGNATSRSLGSDAVSNSRKPHGTPTFSFPFVLKNGTLWENRSNSLDGITNDDWSFDFAKRLTKPLTLTKGITVTPASIVNCCIMLQPSVLNSEIVSIKTSYSSIIPRHAIKVIIKCPYLINCKQIRTSARIKVKKFWVRTAVENQSFSVRIFLVGGFWMLLASICSFLLEDLRGLWIPVSPGFADVSTPRPRFCPSTTSGLAPSDAILLSAFSFAVGAEASHGFLVENSSPPFPLVSVWSTISSPPDFALVSFAPFIPGLACLFSSEEEK</sequence>
<feature type="non-terminal residue" evidence="2">
    <location>
        <position position="562"/>
    </location>
</feature>
<dbReference type="PANTHER" id="PTHR35545:SF16">
    <property type="entry name" value="OS07G0554800 PROTEIN"/>
    <property type="match status" value="1"/>
</dbReference>
<dbReference type="AlphaFoldDB" id="A0A5J9W1F0"/>
<dbReference type="Proteomes" id="UP000324897">
    <property type="component" value="Chromosome 4"/>
</dbReference>